<dbReference type="InterPro" id="IPR037185">
    <property type="entry name" value="EmrE-like"/>
</dbReference>
<dbReference type="InterPro" id="IPR000620">
    <property type="entry name" value="EamA_dom"/>
</dbReference>
<feature type="transmembrane region" description="Helical" evidence="6">
    <location>
        <begin position="187"/>
        <end position="207"/>
    </location>
</feature>
<dbReference type="Proteomes" id="UP000593594">
    <property type="component" value="Chromosome"/>
</dbReference>
<dbReference type="PANTHER" id="PTHR22911:SF6">
    <property type="entry name" value="SOLUTE CARRIER FAMILY 35 MEMBER G1"/>
    <property type="match status" value="1"/>
</dbReference>
<feature type="transmembrane region" description="Helical" evidence="6">
    <location>
        <begin position="101"/>
        <end position="122"/>
    </location>
</feature>
<feature type="transmembrane region" description="Helical" evidence="6">
    <location>
        <begin position="129"/>
        <end position="146"/>
    </location>
</feature>
<evidence type="ECO:0000256" key="5">
    <source>
        <dbReference type="ARBA" id="ARBA00023136"/>
    </source>
</evidence>
<comment type="similarity">
    <text evidence="2">Belongs to the drug/metabolite transporter (DMT) superfamily. 10 TMS drug/metabolite exporter (DME) (TC 2.A.7.3) family.</text>
</comment>
<evidence type="ECO:0000256" key="4">
    <source>
        <dbReference type="ARBA" id="ARBA00022989"/>
    </source>
</evidence>
<evidence type="ECO:0000313" key="8">
    <source>
        <dbReference type="EMBL" id="QPC43446.1"/>
    </source>
</evidence>
<evidence type="ECO:0000259" key="7">
    <source>
        <dbReference type="Pfam" id="PF00892"/>
    </source>
</evidence>
<feature type="transmembrane region" description="Helical" evidence="6">
    <location>
        <begin position="76"/>
        <end position="95"/>
    </location>
</feature>
<evidence type="ECO:0000313" key="9">
    <source>
        <dbReference type="Proteomes" id="UP000593594"/>
    </source>
</evidence>
<feature type="transmembrane region" description="Helical" evidence="6">
    <location>
        <begin position="284"/>
        <end position="302"/>
    </location>
</feature>
<sequence length="310" mass="31947">MVAGRESARSRLVQGILAIVGAVFLLSLSDSIVKLTSDRLPVAQLLLVRSVLAAIAILAIARLWRTRIPLRLERPGAVGLRSLCLTIMWVCYYAALPTMPFALAAAALYTAPMWMAILFRGLLGEPVGWRRWGAIAIGLAGVGLVLRPDAAGLAPVSLLPFAAAFCYALAAVVTWSRCGGESPLAMALNLNLGLAGAGALGVLWPAVSGLGLGGPGAGSAAWMPLDAGSWALLGLLAVFMVAIATAVARAYQLAPAPVVGMFDNAYLVFAALWSALLIGDLPDFRGLAGMVLIGLAAMLSALPGRQAPAA</sequence>
<evidence type="ECO:0000256" key="3">
    <source>
        <dbReference type="ARBA" id="ARBA00022692"/>
    </source>
</evidence>
<proteinExistence type="inferred from homology"/>
<gene>
    <name evidence="8" type="ORF">HW532_12510</name>
</gene>
<dbReference type="GO" id="GO:0016020">
    <property type="term" value="C:membrane"/>
    <property type="evidence" value="ECO:0007669"/>
    <property type="project" value="UniProtKB-SubCell"/>
</dbReference>
<evidence type="ECO:0000256" key="1">
    <source>
        <dbReference type="ARBA" id="ARBA00004141"/>
    </source>
</evidence>
<dbReference type="PANTHER" id="PTHR22911">
    <property type="entry name" value="ACYL-MALONYL CONDENSING ENZYME-RELATED"/>
    <property type="match status" value="1"/>
</dbReference>
<feature type="transmembrane region" description="Helical" evidence="6">
    <location>
        <begin position="258"/>
        <end position="278"/>
    </location>
</feature>
<dbReference type="KEGG" id="kmn:HW532_12510"/>
<dbReference type="SUPFAM" id="SSF103481">
    <property type="entry name" value="Multidrug resistance efflux transporter EmrE"/>
    <property type="match status" value="2"/>
</dbReference>
<keyword evidence="5 6" id="KW-0472">Membrane</keyword>
<accession>A0A7S8C501</accession>
<name>A0A7S8C501_9HYPH</name>
<feature type="domain" description="EamA" evidence="7">
    <location>
        <begin position="15"/>
        <end position="146"/>
    </location>
</feature>
<reference evidence="8 9" key="1">
    <citation type="submission" date="2020-06" db="EMBL/GenBank/DDBJ databases">
        <title>Genome sequence of 2 isolates from Red Sea Mangroves.</title>
        <authorList>
            <person name="Sefrji F."/>
            <person name="Michoud G."/>
            <person name="Merlino G."/>
            <person name="Daffonchio D."/>
        </authorList>
    </citation>
    <scope>NUCLEOTIDE SEQUENCE [LARGE SCALE GENOMIC DNA]</scope>
    <source>
        <strain evidence="8 9">R1DC25</strain>
    </source>
</reference>
<evidence type="ECO:0000256" key="2">
    <source>
        <dbReference type="ARBA" id="ARBA00009853"/>
    </source>
</evidence>
<dbReference type="Pfam" id="PF00892">
    <property type="entry name" value="EamA"/>
    <property type="match status" value="1"/>
</dbReference>
<evidence type="ECO:0000256" key="6">
    <source>
        <dbReference type="SAM" id="Phobius"/>
    </source>
</evidence>
<keyword evidence="4 6" id="KW-1133">Transmembrane helix</keyword>
<keyword evidence="3 6" id="KW-0812">Transmembrane</keyword>
<comment type="subcellular location">
    <subcellularLocation>
        <location evidence="1">Membrane</location>
        <topology evidence="1">Multi-pass membrane protein</topology>
    </subcellularLocation>
</comment>
<feature type="transmembrane region" description="Helical" evidence="6">
    <location>
        <begin position="45"/>
        <end position="64"/>
    </location>
</feature>
<feature type="transmembrane region" description="Helical" evidence="6">
    <location>
        <begin position="152"/>
        <end position="175"/>
    </location>
</feature>
<protein>
    <submittedName>
        <fullName evidence="8">DMT family transporter</fullName>
    </submittedName>
</protein>
<keyword evidence="9" id="KW-1185">Reference proteome</keyword>
<dbReference type="AlphaFoldDB" id="A0A7S8C501"/>
<dbReference type="RefSeq" id="WP_213160808.1">
    <property type="nucleotide sequence ID" value="NZ_CP058214.1"/>
</dbReference>
<feature type="transmembrane region" description="Helical" evidence="6">
    <location>
        <begin position="227"/>
        <end position="251"/>
    </location>
</feature>
<dbReference type="EMBL" id="CP058214">
    <property type="protein sequence ID" value="QPC43446.1"/>
    <property type="molecule type" value="Genomic_DNA"/>
</dbReference>
<organism evidence="8 9">
    <name type="scientific">Kaustia mangrovi</name>
    <dbReference type="NCBI Taxonomy" id="2593653"/>
    <lineage>
        <taxon>Bacteria</taxon>
        <taxon>Pseudomonadati</taxon>
        <taxon>Pseudomonadota</taxon>
        <taxon>Alphaproteobacteria</taxon>
        <taxon>Hyphomicrobiales</taxon>
        <taxon>Parvibaculaceae</taxon>
        <taxon>Kaustia</taxon>
    </lineage>
</organism>
<feature type="transmembrane region" description="Helical" evidence="6">
    <location>
        <begin position="12"/>
        <end position="33"/>
    </location>
</feature>